<evidence type="ECO:0000256" key="3">
    <source>
        <dbReference type="ARBA" id="ARBA00022448"/>
    </source>
</evidence>
<evidence type="ECO:0000313" key="10">
    <source>
        <dbReference type="Proteomes" id="UP000015388"/>
    </source>
</evidence>
<keyword evidence="7 8" id="KW-0472">Membrane</keyword>
<evidence type="ECO:0000256" key="7">
    <source>
        <dbReference type="ARBA" id="ARBA00023136"/>
    </source>
</evidence>
<dbReference type="Proteomes" id="UP000015388">
    <property type="component" value="Chromosome"/>
</dbReference>
<feature type="transmembrane region" description="Helical" evidence="8">
    <location>
        <begin position="6"/>
        <end position="22"/>
    </location>
</feature>
<feature type="transmembrane region" description="Helical" evidence="8">
    <location>
        <begin position="61"/>
        <end position="83"/>
    </location>
</feature>
<dbReference type="Pfam" id="PF03547">
    <property type="entry name" value="Mem_trans"/>
    <property type="match status" value="1"/>
</dbReference>
<dbReference type="eggNOG" id="COG0679">
    <property type="taxonomic scope" value="Bacteria"/>
</dbReference>
<sequence>MQGVLTGFAIIFAVIFVGWALSKRGVIGAGNQRLMFNRVAFYAATPALIFSSVAVSDPQFFLSPVVLVVSGATILTSVIYVVLSRMFFRQDVPTTTIGAAGASYYNSVNIGLPVSIYVLGNATHVIPTLLVQMALFTPVILAFLGSDSGEGTPLQQTWKSVRDAVLSPVVLASVAGLLVAVSGVTIPQPVMEPLEILGGASIPMILMSFGASLTAGGVLASKEHRPGAITATVLKVAGMPLVSWLLCLAFGVGPELTYAAVILSALPTAQNVYNYAATYQRGETIARDTVFLTTFLSMPAMVVIALLFGR</sequence>
<dbReference type="PANTHER" id="PTHR36838:SF3">
    <property type="entry name" value="TRANSPORTER AUXIN EFFLUX CARRIER EC FAMILY"/>
    <property type="match status" value="1"/>
</dbReference>
<comment type="subcellular location">
    <subcellularLocation>
        <location evidence="1">Cell membrane</location>
        <topology evidence="1">Multi-pass membrane protein</topology>
    </subcellularLocation>
</comment>
<feature type="transmembrane region" description="Helical" evidence="8">
    <location>
        <begin position="232"/>
        <end position="252"/>
    </location>
</feature>
<dbReference type="KEGG" id="cmd:B841_02210"/>
<dbReference type="PATRIC" id="fig|1224163.3.peg.447"/>
<keyword evidence="6 8" id="KW-1133">Transmembrane helix</keyword>
<comment type="similarity">
    <text evidence="2">Belongs to the auxin efflux carrier (TC 2.A.69) family.</text>
</comment>
<dbReference type="EMBL" id="CP003924">
    <property type="protein sequence ID" value="AGS33925.1"/>
    <property type="molecule type" value="Genomic_DNA"/>
</dbReference>
<dbReference type="InterPro" id="IPR004776">
    <property type="entry name" value="Mem_transp_PIN-like"/>
</dbReference>
<feature type="transmembrane region" description="Helical" evidence="8">
    <location>
        <begin position="289"/>
        <end position="308"/>
    </location>
</feature>
<feature type="transmembrane region" description="Helical" evidence="8">
    <location>
        <begin position="165"/>
        <end position="184"/>
    </location>
</feature>
<evidence type="ECO:0000256" key="4">
    <source>
        <dbReference type="ARBA" id="ARBA00022475"/>
    </source>
</evidence>
<dbReference type="InterPro" id="IPR038770">
    <property type="entry name" value="Na+/solute_symporter_sf"/>
</dbReference>
<dbReference type="HOGENOM" id="CLU_056175_2_2_11"/>
<organism evidence="9 10">
    <name type="scientific">Corynebacterium maris DSM 45190</name>
    <dbReference type="NCBI Taxonomy" id="1224163"/>
    <lineage>
        <taxon>Bacteria</taxon>
        <taxon>Bacillati</taxon>
        <taxon>Actinomycetota</taxon>
        <taxon>Actinomycetes</taxon>
        <taxon>Mycobacteriales</taxon>
        <taxon>Corynebacteriaceae</taxon>
        <taxon>Corynebacterium</taxon>
    </lineage>
</organism>
<evidence type="ECO:0000256" key="6">
    <source>
        <dbReference type="ARBA" id="ARBA00022989"/>
    </source>
</evidence>
<dbReference type="PANTHER" id="PTHR36838">
    <property type="entry name" value="AUXIN EFFLUX CARRIER FAMILY PROTEIN"/>
    <property type="match status" value="1"/>
</dbReference>
<feature type="transmembrane region" description="Helical" evidence="8">
    <location>
        <begin position="125"/>
        <end position="144"/>
    </location>
</feature>
<dbReference type="OrthoDB" id="5405318at2"/>
<evidence type="ECO:0008006" key="11">
    <source>
        <dbReference type="Google" id="ProtNLM"/>
    </source>
</evidence>
<name>S5T072_9CORY</name>
<evidence type="ECO:0000256" key="5">
    <source>
        <dbReference type="ARBA" id="ARBA00022692"/>
    </source>
</evidence>
<dbReference type="GO" id="GO:0005886">
    <property type="term" value="C:plasma membrane"/>
    <property type="evidence" value="ECO:0007669"/>
    <property type="project" value="UniProtKB-SubCell"/>
</dbReference>
<protein>
    <recommendedName>
        <fullName evidence="11">Permease</fullName>
    </recommendedName>
</protein>
<keyword evidence="3" id="KW-0813">Transport</keyword>
<evidence type="ECO:0000313" key="9">
    <source>
        <dbReference type="EMBL" id="AGS33925.1"/>
    </source>
</evidence>
<feature type="transmembrane region" description="Helical" evidence="8">
    <location>
        <begin position="34"/>
        <end position="55"/>
    </location>
</feature>
<feature type="transmembrane region" description="Helical" evidence="8">
    <location>
        <begin position="196"/>
        <end position="220"/>
    </location>
</feature>
<dbReference type="AlphaFoldDB" id="S5T072"/>
<reference evidence="9 10" key="1">
    <citation type="submission" date="2012-11" db="EMBL/GenBank/DDBJ databases">
        <title>The complete genome sequence of Corynebacterium maris Coryn-1 (=DSM 45190).</title>
        <authorList>
            <person name="Schaffert L."/>
            <person name="Albersmeier A."/>
            <person name="Kalinowski J."/>
            <person name="Ruckert C."/>
        </authorList>
    </citation>
    <scope>NUCLEOTIDE SEQUENCE [LARGE SCALE GENOMIC DNA]</scope>
    <source>
        <strain evidence="10">Coryn-1</strain>
    </source>
</reference>
<evidence type="ECO:0000256" key="8">
    <source>
        <dbReference type="SAM" id="Phobius"/>
    </source>
</evidence>
<evidence type="ECO:0000256" key="1">
    <source>
        <dbReference type="ARBA" id="ARBA00004651"/>
    </source>
</evidence>
<gene>
    <name evidence="9" type="ORF">B841_02210</name>
</gene>
<dbReference type="STRING" id="1224163.B841_02210"/>
<dbReference type="RefSeq" id="WP_020933860.1">
    <property type="nucleotide sequence ID" value="NC_021915.1"/>
</dbReference>
<dbReference type="GO" id="GO:0055085">
    <property type="term" value="P:transmembrane transport"/>
    <property type="evidence" value="ECO:0007669"/>
    <property type="project" value="InterPro"/>
</dbReference>
<keyword evidence="5 8" id="KW-0812">Transmembrane</keyword>
<proteinExistence type="inferred from homology"/>
<accession>S5T072</accession>
<feature type="transmembrane region" description="Helical" evidence="8">
    <location>
        <begin position="95"/>
        <end position="119"/>
    </location>
</feature>
<evidence type="ECO:0000256" key="2">
    <source>
        <dbReference type="ARBA" id="ARBA00010145"/>
    </source>
</evidence>
<keyword evidence="10" id="KW-1185">Reference proteome</keyword>
<feature type="transmembrane region" description="Helical" evidence="8">
    <location>
        <begin position="258"/>
        <end position="277"/>
    </location>
</feature>
<dbReference type="Gene3D" id="1.20.1530.20">
    <property type="match status" value="1"/>
</dbReference>
<keyword evidence="4" id="KW-1003">Cell membrane</keyword>